<reference evidence="3" key="3">
    <citation type="journal article" date="2019" name="Int. J. Syst. Evol. Microbiol.">
        <title>The Global Catalogue of Microorganisms (GCM) 10K type strain sequencing project: providing services to taxonomists for standard genome sequencing and annotation.</title>
        <authorList>
            <consortium name="The Broad Institute Genomics Platform"/>
            <consortium name="The Broad Institute Genome Sequencing Center for Infectious Disease"/>
            <person name="Wu L."/>
            <person name="Ma J."/>
        </authorList>
    </citation>
    <scope>NUCLEOTIDE SEQUENCE [LARGE SCALE GENOMIC DNA]</scope>
    <source>
        <strain evidence="3">CGMCC 1.8884</strain>
    </source>
</reference>
<evidence type="ECO:0000313" key="4">
    <source>
        <dbReference type="Proteomes" id="UP000652720"/>
    </source>
</evidence>
<evidence type="ECO:0008006" key="5">
    <source>
        <dbReference type="Google" id="ProtNLM"/>
    </source>
</evidence>
<keyword evidence="3" id="KW-1185">Reference proteome</keyword>
<dbReference type="AlphaFoldDB" id="A0AAV4K510"/>
<dbReference type="GeneID" id="59166827"/>
<dbReference type="RefSeq" id="WP_017870363.1">
    <property type="nucleotide sequence ID" value="NZ_BMLZ01000021.1"/>
</dbReference>
<reference evidence="2" key="1">
    <citation type="journal article" date="2014" name="Int. J. Syst. Evol. Microbiol.">
        <title>Complete genome of a new Firmicutes species belonging to the dominant human colonic microbiota ('Ruminococcus bicirculans') reveals two chromosomes and a selective capacity to utilize plant glucans.</title>
        <authorList>
            <consortium name="NISC Comparative Sequencing Program"/>
            <person name="Wegmann U."/>
            <person name="Louis P."/>
            <person name="Goesmann A."/>
            <person name="Henrissat B."/>
            <person name="Duncan S.H."/>
            <person name="Flint H.J."/>
        </authorList>
    </citation>
    <scope>NUCLEOTIDE SEQUENCE</scope>
    <source>
        <strain evidence="2">CGMCC 1.8884</strain>
    </source>
</reference>
<evidence type="ECO:0000313" key="1">
    <source>
        <dbReference type="EMBL" id="GGI85879.1"/>
    </source>
</evidence>
<comment type="caution">
    <text evidence="1">The sequence shown here is derived from an EMBL/GenBank/DDBJ whole genome shotgun (WGS) entry which is preliminary data.</text>
</comment>
<evidence type="ECO:0000313" key="2">
    <source>
        <dbReference type="EMBL" id="GGP30186.1"/>
    </source>
</evidence>
<proteinExistence type="predicted"/>
<reference evidence="1" key="4">
    <citation type="submission" date="2023-08" db="EMBL/GenBank/DDBJ databases">
        <authorList>
            <person name="Sun Q."/>
            <person name="Zhou Y."/>
        </authorList>
    </citation>
    <scope>NUCLEOTIDE SEQUENCE</scope>
    <source>
        <strain evidence="2">CGMCC 1.8884</strain>
        <strain evidence="1">CGMCC 1.8885</strain>
    </source>
</reference>
<reference evidence="1" key="2">
    <citation type="journal article" date="2014" name="Int. J. Syst. Evol. Microbiol.">
        <title>Complete genome sequence of Corynebacterium casei LMG S-19264T (=DSM 44701T), isolated from a smear-ripened cheese.</title>
        <authorList>
            <consortium name="US DOE Joint Genome Institute (JGI-PGF)"/>
            <person name="Walter F."/>
            <person name="Albersmeier A."/>
            <person name="Kalinowski J."/>
            <person name="Ruckert C."/>
        </authorList>
    </citation>
    <scope>NUCLEOTIDE SEQUENCE</scope>
    <source>
        <strain evidence="1">CGMCC 1.8885</strain>
    </source>
</reference>
<dbReference type="Proteomes" id="UP000652720">
    <property type="component" value="Unassembled WGS sequence"/>
</dbReference>
<organism evidence="1 4">
    <name type="scientific">Deinococcus wulumuqiensis</name>
    <dbReference type="NCBI Taxonomy" id="980427"/>
    <lineage>
        <taxon>Bacteria</taxon>
        <taxon>Thermotogati</taxon>
        <taxon>Deinococcota</taxon>
        <taxon>Deinococci</taxon>
        <taxon>Deinococcales</taxon>
        <taxon>Deinococcaceae</taxon>
        <taxon>Deinococcus</taxon>
    </lineage>
</organism>
<evidence type="ECO:0000313" key="3">
    <source>
        <dbReference type="Proteomes" id="UP000630135"/>
    </source>
</evidence>
<accession>A0AAV4K510</accession>
<sequence length="173" mass="18625">MNTPFSLPWETCASSIQSLAEHEVFVFGSNATGFHGAGSAGQAMRGDARNTWRTDAAFLAAKDAPAHSPLRVGHWAVFGQARGPMQGHSGKSYAVQTIVRPGQRRSLPLGEIGSQLVTLLDFVRRRPHLTFLVTPLGEGSAGYTRAEMEATWQAALGGQPLPTNMRFIQIGHT</sequence>
<name>A0AAV4K510_9DEIO</name>
<protein>
    <recommendedName>
        <fullName evidence="5">Macro domain-containing protein</fullName>
    </recommendedName>
</protein>
<dbReference type="EMBL" id="BMMA01000019">
    <property type="protein sequence ID" value="GGI85879.1"/>
    <property type="molecule type" value="Genomic_DNA"/>
</dbReference>
<dbReference type="Proteomes" id="UP000630135">
    <property type="component" value="Unassembled WGS sequence"/>
</dbReference>
<gene>
    <name evidence="2" type="ORF">GCM10008021_18370</name>
    <name evidence="1" type="ORF">GCM10010914_20420</name>
</gene>
<dbReference type="EMBL" id="BMLZ01000021">
    <property type="protein sequence ID" value="GGP30186.1"/>
    <property type="molecule type" value="Genomic_DNA"/>
</dbReference>